<keyword evidence="2" id="KW-0326">Glycosidase</keyword>
<organism evidence="5 6">
    <name type="scientific">Micromonospora coerulea</name>
    <dbReference type="NCBI Taxonomy" id="47856"/>
    <lineage>
        <taxon>Bacteria</taxon>
        <taxon>Bacillati</taxon>
        <taxon>Actinomycetota</taxon>
        <taxon>Actinomycetes</taxon>
        <taxon>Micromonosporales</taxon>
        <taxon>Micromonosporaceae</taxon>
        <taxon>Micromonospora</taxon>
    </lineage>
</organism>
<keyword evidence="1" id="KW-0677">Repeat</keyword>
<keyword evidence="6" id="KW-1185">Reference proteome</keyword>
<protein>
    <recommendedName>
        <fullName evidence="4">Fibronectin type-III domain-containing protein</fullName>
    </recommendedName>
</protein>
<dbReference type="SUPFAM" id="SSF49265">
    <property type="entry name" value="Fibronectin type III"/>
    <property type="match status" value="3"/>
</dbReference>
<dbReference type="Gene3D" id="2.60.40.10">
    <property type="entry name" value="Immunoglobulins"/>
    <property type="match status" value="5"/>
</dbReference>
<gene>
    <name evidence="5" type="ORF">GCM10023176_55310</name>
</gene>
<sequence length="840" mass="90240">MTNSATGRRATGGRPPARWLLALHTAVLLAVGPAVVPDRPGDEPSISADRLTALFDRYGDTSGQWSGGDRTASVTLPDGRTLWLFSDTFLGPMQPDGSRPRTAPFIHNSAVVQQDGELRQTVHGGSAWRPASLVPPPAAAQFYWIGDATVAGQSLQVLVNRYRRTGSEPLDHALLGTALATFALPALTPTGLRPLPVGSRISWGSEVLHDGHHTYVYGTEAAGEARFAHVARVAGDDLTAPWEFWTDAGWSPSEDRSARLLSGVGTAYGVQRVGARYVLVTQQNNLIFSPDLVAYTAHSPTGPFEGPDYLYRAPENEAGHLVYDADLHPDLARPGRLLISYNVNDLDDAVTYADAGVYRPRFLEVAWPRRRSDPGDLPPPPADLTAVADGGGHARLAWRAPGADDELRYQVHRRDVTAGQTHFVRVGEPVTDPGYSADFLVNGHDYEFRVTTVSGRGESRPSAAARMTARVPPPPPPGGVRAVAGVAGDVMLHWDPVPFVQLFRVEQRNLTTGERSRSLVLTHTGTSASFGSLRHGETYEFTVVAVGGGGDSPPSVPVRATAFVAPPPAPSGLTAAPRPDGTIALTWTTLGPGVSYQVQRRDVTAGERRLGQPSPEGGAEHTARYLTHDHEYEFTVTAVNSGGAGPMSAPVRARARYTPPTMTPTGLRAEPGPGSVELTWRSAKPGGWYEVYRRDLTAGQRDFTAEEVRVNGTGATVIQLRNGHEYEFAVAAVNEAGAGPLSEPVRATPQLPTPTGLTATAMGNGEVRLSWRSAGPSLFYRLYLRDTTRGETWRPDPYPVQDTSHTAVLLTRGHRYEFRVVAADGTAESRPSHPVAVDVR</sequence>
<proteinExistence type="predicted"/>
<dbReference type="Pfam" id="PF00041">
    <property type="entry name" value="fn3"/>
    <property type="match status" value="5"/>
</dbReference>
<evidence type="ECO:0000256" key="1">
    <source>
        <dbReference type="ARBA" id="ARBA00022737"/>
    </source>
</evidence>
<dbReference type="InterPro" id="IPR003961">
    <property type="entry name" value="FN3_dom"/>
</dbReference>
<dbReference type="PROSITE" id="PS50853">
    <property type="entry name" value="FN3"/>
    <property type="match status" value="5"/>
</dbReference>
<evidence type="ECO:0000259" key="4">
    <source>
        <dbReference type="PROSITE" id="PS50853"/>
    </source>
</evidence>
<feature type="domain" description="Fibronectin type-III" evidence="4">
    <location>
        <begin position="476"/>
        <end position="567"/>
    </location>
</feature>
<dbReference type="EMBL" id="BAABGU010000043">
    <property type="protein sequence ID" value="GAA4578763.1"/>
    <property type="molecule type" value="Genomic_DNA"/>
</dbReference>
<evidence type="ECO:0000313" key="5">
    <source>
        <dbReference type="EMBL" id="GAA4578763.1"/>
    </source>
</evidence>
<evidence type="ECO:0000313" key="6">
    <source>
        <dbReference type="Proteomes" id="UP001500307"/>
    </source>
</evidence>
<dbReference type="Proteomes" id="UP001500307">
    <property type="component" value="Unassembled WGS sequence"/>
</dbReference>
<dbReference type="PANTHER" id="PTHR13817:SF166">
    <property type="entry name" value="NEURONAL IGCAM-RELATED"/>
    <property type="match status" value="1"/>
</dbReference>
<dbReference type="RefSeq" id="WP_346124336.1">
    <property type="nucleotide sequence ID" value="NZ_BAABGU010000043.1"/>
</dbReference>
<name>A0ABP8T1Q9_9ACTN</name>
<dbReference type="PANTHER" id="PTHR13817">
    <property type="entry name" value="TITIN"/>
    <property type="match status" value="1"/>
</dbReference>
<reference evidence="6" key="1">
    <citation type="journal article" date="2019" name="Int. J. Syst. Evol. Microbiol.">
        <title>The Global Catalogue of Microorganisms (GCM) 10K type strain sequencing project: providing services to taxonomists for standard genome sequencing and annotation.</title>
        <authorList>
            <consortium name="The Broad Institute Genomics Platform"/>
            <consortium name="The Broad Institute Genome Sequencing Center for Infectious Disease"/>
            <person name="Wu L."/>
            <person name="Ma J."/>
        </authorList>
    </citation>
    <scope>NUCLEOTIDE SEQUENCE [LARGE SCALE GENOMIC DNA]</scope>
    <source>
        <strain evidence="6">JCM 3175</strain>
    </source>
</reference>
<feature type="domain" description="Fibronectin type-III" evidence="4">
    <location>
        <begin position="753"/>
        <end position="840"/>
    </location>
</feature>
<dbReference type="InterPro" id="IPR036116">
    <property type="entry name" value="FN3_sf"/>
</dbReference>
<evidence type="ECO:0000256" key="3">
    <source>
        <dbReference type="ARBA" id="ARBA00023326"/>
    </source>
</evidence>
<dbReference type="InterPro" id="IPR050964">
    <property type="entry name" value="Striated_Muscle_Regulatory"/>
</dbReference>
<feature type="domain" description="Fibronectin type-III" evidence="4">
    <location>
        <begin position="569"/>
        <end position="661"/>
    </location>
</feature>
<feature type="domain" description="Fibronectin type-III" evidence="4">
    <location>
        <begin position="380"/>
        <end position="474"/>
    </location>
</feature>
<feature type="domain" description="Fibronectin type-III" evidence="4">
    <location>
        <begin position="663"/>
        <end position="752"/>
    </location>
</feature>
<dbReference type="InterPro" id="IPR013783">
    <property type="entry name" value="Ig-like_fold"/>
</dbReference>
<dbReference type="CDD" id="cd00063">
    <property type="entry name" value="FN3"/>
    <property type="match status" value="5"/>
</dbReference>
<keyword evidence="2" id="KW-0378">Hydrolase</keyword>
<accession>A0ABP8T1Q9</accession>
<keyword evidence="3" id="KW-0119">Carbohydrate metabolism</keyword>
<keyword evidence="3" id="KW-0624">Polysaccharide degradation</keyword>
<evidence type="ECO:0000256" key="2">
    <source>
        <dbReference type="ARBA" id="ARBA00023295"/>
    </source>
</evidence>
<dbReference type="SMART" id="SM00060">
    <property type="entry name" value="FN3"/>
    <property type="match status" value="5"/>
</dbReference>
<comment type="caution">
    <text evidence="5">The sequence shown here is derived from an EMBL/GenBank/DDBJ whole genome shotgun (WGS) entry which is preliminary data.</text>
</comment>